<dbReference type="AlphaFoldDB" id="A0A0A0BTA8"/>
<organism evidence="2 3">
    <name type="scientific">Cellulomonas carbonis T26</name>
    <dbReference type="NCBI Taxonomy" id="947969"/>
    <lineage>
        <taxon>Bacteria</taxon>
        <taxon>Bacillati</taxon>
        <taxon>Actinomycetota</taxon>
        <taxon>Actinomycetes</taxon>
        <taxon>Micrococcales</taxon>
        <taxon>Cellulomonadaceae</taxon>
        <taxon>Cellulomonas</taxon>
    </lineage>
</organism>
<gene>
    <name evidence="2" type="ORF">N868_15545</name>
</gene>
<reference evidence="2 3" key="2">
    <citation type="journal article" date="2015" name="Stand. Genomic Sci.">
        <title>Draft genome sequence of Cellulomonas carbonis T26(T) and comparative analysis of six Cellulomonas genomes.</title>
        <authorList>
            <person name="Zhuang W."/>
            <person name="Zhang S."/>
            <person name="Xia X."/>
            <person name="Wang G."/>
        </authorList>
    </citation>
    <scope>NUCLEOTIDE SEQUENCE [LARGE SCALE GENOMIC DNA]</scope>
    <source>
        <strain evidence="2 3">T26</strain>
    </source>
</reference>
<evidence type="ECO:0008006" key="4">
    <source>
        <dbReference type="Google" id="ProtNLM"/>
    </source>
</evidence>
<accession>A0A0A0BTA8</accession>
<feature type="signal peptide" evidence="1">
    <location>
        <begin position="1"/>
        <end position="19"/>
    </location>
</feature>
<proteinExistence type="predicted"/>
<protein>
    <recommendedName>
        <fullName evidence="4">Peptidoglycan-binding protein</fullName>
    </recommendedName>
</protein>
<comment type="caution">
    <text evidence="2">The sequence shown here is derived from an EMBL/GenBank/DDBJ whole genome shotgun (WGS) entry which is preliminary data.</text>
</comment>
<evidence type="ECO:0000313" key="3">
    <source>
        <dbReference type="Proteomes" id="UP000029839"/>
    </source>
</evidence>
<keyword evidence="3" id="KW-1185">Reference proteome</keyword>
<sequence>MAVAVIGPVALLTVWVVTASAPPVALDHDPTPVWVSAEQVALDRAEKGLLELAWTQEQPLTYRGPGGVVTAVALSPGLELTNGLPALEVDGRSIRVLQADKPLVAPVGPRSSAEELHVVVEFLTAAGYPVEGTGWSRDLAVAIEGYGREVLGVRGASAFDPSWTVWSPRTAGVVAEVTVTPGADAPTPGTVIGALKPFLAAARLSTTALDALKPGRYVVALYDEEFVLLEDGTVDPSRLADLARTVDETPTTLEVSLRPETAGTAISVPAGAVIVDGGGLACVATGADPTAPDFAEVVVVGGIPGAAYLENDEMLVHADVLANPIEVGVHGPCR</sequence>
<keyword evidence="1" id="KW-0732">Signal</keyword>
<feature type="chain" id="PRO_5039234115" description="Peptidoglycan-binding protein" evidence="1">
    <location>
        <begin position="20"/>
        <end position="334"/>
    </location>
</feature>
<dbReference type="EMBL" id="AXCY01000052">
    <property type="protein sequence ID" value="KGM10394.1"/>
    <property type="molecule type" value="Genomic_DNA"/>
</dbReference>
<name>A0A0A0BTA8_9CELL</name>
<dbReference type="Proteomes" id="UP000029839">
    <property type="component" value="Unassembled WGS sequence"/>
</dbReference>
<evidence type="ECO:0000313" key="2">
    <source>
        <dbReference type="EMBL" id="KGM10394.1"/>
    </source>
</evidence>
<reference evidence="2 3" key="1">
    <citation type="submission" date="2013-08" db="EMBL/GenBank/DDBJ databases">
        <title>Genome sequencing of Cellulomonas carbonis T26.</title>
        <authorList>
            <person name="Chen F."/>
            <person name="Li Y."/>
            <person name="Wang G."/>
        </authorList>
    </citation>
    <scope>NUCLEOTIDE SEQUENCE [LARGE SCALE GENOMIC DNA]</scope>
    <source>
        <strain evidence="2 3">T26</strain>
    </source>
</reference>
<evidence type="ECO:0000256" key="1">
    <source>
        <dbReference type="SAM" id="SignalP"/>
    </source>
</evidence>